<dbReference type="AlphaFoldDB" id="A0A6J4N007"/>
<dbReference type="Gene3D" id="3.30.1660.10">
    <property type="entry name" value="Flavin-binding protein dodecin"/>
    <property type="match status" value="1"/>
</dbReference>
<accession>A0A6J4N007</accession>
<evidence type="ECO:0008006" key="2">
    <source>
        <dbReference type="Google" id="ProtNLM"/>
    </source>
</evidence>
<dbReference type="InterPro" id="IPR025543">
    <property type="entry name" value="Dodecin-like"/>
</dbReference>
<dbReference type="RefSeq" id="WP_295656378.1">
    <property type="nucleotide sequence ID" value="NZ_CADCUP010000025.1"/>
</dbReference>
<reference evidence="1" key="1">
    <citation type="submission" date="2020-02" db="EMBL/GenBank/DDBJ databases">
        <authorList>
            <person name="Meier V. D."/>
        </authorList>
    </citation>
    <scope>NUCLEOTIDE SEQUENCE</scope>
    <source>
        <strain evidence="1">AVDCRST_MAG06</strain>
    </source>
</reference>
<dbReference type="InterPro" id="IPR009923">
    <property type="entry name" value="Dodecin"/>
</dbReference>
<protein>
    <recommendedName>
        <fullName evidence="2">Transporter</fullName>
    </recommendedName>
</protein>
<sequence length="69" mass="7589">MSVYRVTDLIGTSTQSWEDAASTAIKAASATIRDLRVAEVVEQDIHLGDDGGITYRTKLRVSFKYEPGQ</sequence>
<evidence type="ECO:0000313" key="1">
    <source>
        <dbReference type="EMBL" id="CAA9373910.1"/>
    </source>
</evidence>
<gene>
    <name evidence="1" type="ORF">AVDCRST_MAG06-299</name>
</gene>
<proteinExistence type="predicted"/>
<dbReference type="Pfam" id="PF07311">
    <property type="entry name" value="Dodecin"/>
    <property type="match status" value="1"/>
</dbReference>
<name>A0A6J4N007_9ACTN</name>
<dbReference type="PANTHER" id="PTHR39324:SF1">
    <property type="entry name" value="CALCIUM DODECIN"/>
    <property type="match status" value="1"/>
</dbReference>
<dbReference type="EMBL" id="CADCUP010000025">
    <property type="protein sequence ID" value="CAA9373910.1"/>
    <property type="molecule type" value="Genomic_DNA"/>
</dbReference>
<dbReference type="SUPFAM" id="SSF89807">
    <property type="entry name" value="Dodecin-like"/>
    <property type="match status" value="1"/>
</dbReference>
<dbReference type="PANTHER" id="PTHR39324">
    <property type="entry name" value="CALCIUM DODECIN"/>
    <property type="match status" value="1"/>
</dbReference>
<organism evidence="1">
    <name type="scientific">uncultured Nocardioides sp</name>
    <dbReference type="NCBI Taxonomy" id="198441"/>
    <lineage>
        <taxon>Bacteria</taxon>
        <taxon>Bacillati</taxon>
        <taxon>Actinomycetota</taxon>
        <taxon>Actinomycetes</taxon>
        <taxon>Propionibacteriales</taxon>
        <taxon>Nocardioidaceae</taxon>
        <taxon>Nocardioides</taxon>
        <taxon>environmental samples</taxon>
    </lineage>
</organism>
<dbReference type="InterPro" id="IPR036694">
    <property type="entry name" value="Dodecin-like_sf"/>
</dbReference>